<reference evidence="8 9" key="1">
    <citation type="journal article" date="2013" name="Genome Announc.">
        <title>Draft Genome Sequence of Cesiribacter andamanensis Strain AMV16T, Isolated from a Soil Sample from a Mud Volcano in the Andaman Islands, India.</title>
        <authorList>
            <person name="Shivaji S."/>
            <person name="Ara S."/>
            <person name="Begum Z."/>
            <person name="Srinivas T.N."/>
            <person name="Singh A."/>
            <person name="Kumar Pinnaka A."/>
        </authorList>
    </citation>
    <scope>NUCLEOTIDE SEQUENCE [LARGE SCALE GENOMIC DNA]</scope>
    <source>
        <strain evidence="8 9">AMV16</strain>
    </source>
</reference>
<evidence type="ECO:0000313" key="9">
    <source>
        <dbReference type="Proteomes" id="UP000011910"/>
    </source>
</evidence>
<gene>
    <name evidence="8" type="ORF">ADICEAN_03840</name>
</gene>
<feature type="domain" description="Fatty acid hydroxylase" evidence="7">
    <location>
        <begin position="119"/>
        <end position="253"/>
    </location>
</feature>
<feature type="transmembrane region" description="Helical" evidence="6">
    <location>
        <begin position="70"/>
        <end position="89"/>
    </location>
</feature>
<dbReference type="GO" id="GO:0005506">
    <property type="term" value="F:iron ion binding"/>
    <property type="evidence" value="ECO:0007669"/>
    <property type="project" value="InterPro"/>
</dbReference>
<dbReference type="GO" id="GO:0016020">
    <property type="term" value="C:membrane"/>
    <property type="evidence" value="ECO:0007669"/>
    <property type="project" value="UniProtKB-SubCell"/>
</dbReference>
<evidence type="ECO:0000256" key="4">
    <source>
        <dbReference type="ARBA" id="ARBA00023136"/>
    </source>
</evidence>
<dbReference type="AlphaFoldDB" id="M7MX71"/>
<dbReference type="OrthoDB" id="9770329at2"/>
<evidence type="ECO:0000256" key="2">
    <source>
        <dbReference type="ARBA" id="ARBA00022692"/>
    </source>
</evidence>
<comment type="subcellular location">
    <subcellularLocation>
        <location evidence="1">Membrane</location>
    </subcellularLocation>
</comment>
<evidence type="ECO:0000256" key="5">
    <source>
        <dbReference type="SAM" id="MobiDB-lite"/>
    </source>
</evidence>
<evidence type="ECO:0000256" key="3">
    <source>
        <dbReference type="ARBA" id="ARBA00022989"/>
    </source>
</evidence>
<dbReference type="STRING" id="1279009.ADICEAN_03840"/>
<dbReference type="GO" id="GO:0016491">
    <property type="term" value="F:oxidoreductase activity"/>
    <property type="evidence" value="ECO:0007669"/>
    <property type="project" value="InterPro"/>
</dbReference>
<dbReference type="EMBL" id="AODQ01000153">
    <property type="protein sequence ID" value="EMR01028.1"/>
    <property type="molecule type" value="Genomic_DNA"/>
</dbReference>
<dbReference type="PATRIC" id="fig|1279009.4.peg.3887"/>
<feature type="region of interest" description="Disordered" evidence="5">
    <location>
        <begin position="285"/>
        <end position="326"/>
    </location>
</feature>
<dbReference type="eggNOG" id="COG3000">
    <property type="taxonomic scope" value="Bacteria"/>
</dbReference>
<dbReference type="Pfam" id="PF04116">
    <property type="entry name" value="FA_hydroxylase"/>
    <property type="match status" value="1"/>
</dbReference>
<feature type="compositionally biased region" description="Low complexity" evidence="5">
    <location>
        <begin position="300"/>
        <end position="314"/>
    </location>
</feature>
<evidence type="ECO:0000256" key="6">
    <source>
        <dbReference type="SAM" id="Phobius"/>
    </source>
</evidence>
<dbReference type="PANTHER" id="PTHR11863">
    <property type="entry name" value="STEROL DESATURASE"/>
    <property type="match status" value="1"/>
</dbReference>
<keyword evidence="4 6" id="KW-0472">Membrane</keyword>
<keyword evidence="2 6" id="KW-0812">Transmembrane</keyword>
<feature type="transmembrane region" description="Helical" evidence="6">
    <location>
        <begin position="31"/>
        <end position="49"/>
    </location>
</feature>
<keyword evidence="3 6" id="KW-1133">Transmembrane helix</keyword>
<evidence type="ECO:0000256" key="1">
    <source>
        <dbReference type="ARBA" id="ARBA00004370"/>
    </source>
</evidence>
<dbReference type="InterPro" id="IPR006694">
    <property type="entry name" value="Fatty_acid_hydroxylase"/>
</dbReference>
<accession>M7MX71</accession>
<dbReference type="RefSeq" id="WP_009197219.1">
    <property type="nucleotide sequence ID" value="NZ_AODQ01000153.1"/>
</dbReference>
<evidence type="ECO:0000313" key="8">
    <source>
        <dbReference type="EMBL" id="EMR01028.1"/>
    </source>
</evidence>
<proteinExistence type="predicted"/>
<name>M7MX71_9BACT</name>
<keyword evidence="9" id="KW-1185">Reference proteome</keyword>
<dbReference type="Proteomes" id="UP000011910">
    <property type="component" value="Unassembled WGS sequence"/>
</dbReference>
<organism evidence="8 9">
    <name type="scientific">Cesiribacter andamanensis AMV16</name>
    <dbReference type="NCBI Taxonomy" id="1279009"/>
    <lineage>
        <taxon>Bacteria</taxon>
        <taxon>Pseudomonadati</taxon>
        <taxon>Bacteroidota</taxon>
        <taxon>Cytophagia</taxon>
        <taxon>Cytophagales</taxon>
        <taxon>Cesiribacteraceae</taxon>
        <taxon>Cesiribacter</taxon>
    </lineage>
</organism>
<comment type="caution">
    <text evidence="8">The sequence shown here is derived from an EMBL/GenBank/DDBJ whole genome shotgun (WGS) entry which is preliminary data.</text>
</comment>
<dbReference type="InterPro" id="IPR050307">
    <property type="entry name" value="Sterol_Desaturase_Related"/>
</dbReference>
<evidence type="ECO:0000259" key="7">
    <source>
        <dbReference type="Pfam" id="PF04116"/>
    </source>
</evidence>
<sequence length="326" mass="38575">MEKYWNLFVSSFTDYGGYLWREILYPSWGNYFYWLIGLSLFFWLLEVVVPWRQHQAKIRQDFWLDGFYMFFNFFLFSLVGFNAISNIGVEAFNDFLALFGIENLVAFEIWSWPVWAQLLTLFVVRDFIQWNVHRLLHRSEFLWKFHKVHHSVQQMGFAAHLRFHWGETVVYRSLEYIPLAMIGFGIQDFFLVHIFATAIGHFNHANIRLPLGPLRYLFNNPQMHIWHHAKEMPRRYGANYGISLSLWDYLFGTVYMPEDGRDIALGFEEVEHYPNSFLEQQWQPFREGRPHPPRKAGLQEAEAPAAAAAVEAPPLETTPLPMNKPA</sequence>
<protein>
    <submittedName>
        <fullName evidence="8">Fatty acid hydroxylase superfamily protein</fullName>
    </submittedName>
</protein>
<dbReference type="GO" id="GO:0008610">
    <property type="term" value="P:lipid biosynthetic process"/>
    <property type="evidence" value="ECO:0007669"/>
    <property type="project" value="InterPro"/>
</dbReference>